<keyword evidence="6 9" id="KW-0663">Pyridoxal phosphate</keyword>
<accession>A0A0D0RPQ9</accession>
<dbReference type="NCBIfam" id="TIGR01141">
    <property type="entry name" value="hisC"/>
    <property type="match status" value="1"/>
</dbReference>
<feature type="modified residue" description="N6-(pyridoxal phosphate)lysine" evidence="9">
    <location>
        <position position="222"/>
    </location>
</feature>
<keyword evidence="5 9" id="KW-0808">Transferase</keyword>
<dbReference type="Proteomes" id="UP000032102">
    <property type="component" value="Unassembled WGS sequence"/>
</dbReference>
<evidence type="ECO:0000256" key="4">
    <source>
        <dbReference type="ARBA" id="ARBA00022576"/>
    </source>
</evidence>
<dbReference type="InterPro" id="IPR001917">
    <property type="entry name" value="Aminotrans_II_pyridoxalP_BS"/>
</dbReference>
<dbReference type="InterPro" id="IPR015422">
    <property type="entry name" value="PyrdxlP-dep_Trfase_small"/>
</dbReference>
<evidence type="ECO:0000256" key="8">
    <source>
        <dbReference type="ARBA" id="ARBA00047481"/>
    </source>
</evidence>
<evidence type="ECO:0000256" key="6">
    <source>
        <dbReference type="ARBA" id="ARBA00022898"/>
    </source>
</evidence>
<keyword evidence="12" id="KW-1185">Reference proteome</keyword>
<dbReference type="CDD" id="cd00609">
    <property type="entry name" value="AAT_like"/>
    <property type="match status" value="1"/>
</dbReference>
<evidence type="ECO:0000313" key="12">
    <source>
        <dbReference type="Proteomes" id="UP000032102"/>
    </source>
</evidence>
<dbReference type="PATRIC" id="fig|404937.3.peg.2334"/>
<evidence type="ECO:0000313" key="11">
    <source>
        <dbReference type="EMBL" id="KIQ93722.1"/>
    </source>
</evidence>
<keyword evidence="4 9" id="KW-0032">Aminotransferase</keyword>
<dbReference type="GO" id="GO:0004400">
    <property type="term" value="F:histidinol-phosphate transaminase activity"/>
    <property type="evidence" value="ECO:0007669"/>
    <property type="project" value="UniProtKB-UniRule"/>
</dbReference>
<dbReference type="InterPro" id="IPR015421">
    <property type="entry name" value="PyrdxlP-dep_Trfase_major"/>
</dbReference>
<dbReference type="PANTHER" id="PTHR43643">
    <property type="entry name" value="HISTIDINOL-PHOSPHATE AMINOTRANSFERASE 2"/>
    <property type="match status" value="1"/>
</dbReference>
<dbReference type="SUPFAM" id="SSF53383">
    <property type="entry name" value="PLP-dependent transferases"/>
    <property type="match status" value="1"/>
</dbReference>
<evidence type="ECO:0000256" key="1">
    <source>
        <dbReference type="ARBA" id="ARBA00001933"/>
    </source>
</evidence>
<evidence type="ECO:0000256" key="3">
    <source>
        <dbReference type="ARBA" id="ARBA00011738"/>
    </source>
</evidence>
<comment type="pathway">
    <text evidence="2 9">Amino-acid biosynthesis; L-histidine biosynthesis; L-histidine from 5-phospho-alpha-D-ribose 1-diphosphate: step 7/9.</text>
</comment>
<comment type="caution">
    <text evidence="11">The sequence shown here is derived from an EMBL/GenBank/DDBJ whole genome shotgun (WGS) entry which is preliminary data.</text>
</comment>
<comment type="cofactor">
    <cofactor evidence="1 9">
        <name>pyridoxal 5'-phosphate</name>
        <dbReference type="ChEBI" id="CHEBI:597326"/>
    </cofactor>
</comment>
<keyword evidence="7 9" id="KW-0368">Histidine biosynthesis</keyword>
<dbReference type="HAMAP" id="MF_01023">
    <property type="entry name" value="HisC_aminotrans_2"/>
    <property type="match status" value="1"/>
</dbReference>
<dbReference type="GO" id="GO:0000105">
    <property type="term" value="P:L-histidine biosynthetic process"/>
    <property type="evidence" value="ECO:0007669"/>
    <property type="project" value="UniProtKB-UniRule"/>
</dbReference>
<feature type="domain" description="Aminotransferase class I/classII large" evidence="10">
    <location>
        <begin position="30"/>
        <end position="355"/>
    </location>
</feature>
<dbReference type="InterPro" id="IPR050106">
    <property type="entry name" value="HistidinolP_aminotransfase"/>
</dbReference>
<organism evidence="11 12">
    <name type="scientific">Anoxybacillus thermarum</name>
    <dbReference type="NCBI Taxonomy" id="404937"/>
    <lineage>
        <taxon>Bacteria</taxon>
        <taxon>Bacillati</taxon>
        <taxon>Bacillota</taxon>
        <taxon>Bacilli</taxon>
        <taxon>Bacillales</taxon>
        <taxon>Anoxybacillaceae</taxon>
        <taxon>Anoxybacillus</taxon>
    </lineage>
</organism>
<dbReference type="RefSeq" id="WP_043967442.1">
    <property type="nucleotide sequence ID" value="NZ_JXTH01000048.1"/>
</dbReference>
<dbReference type="EC" id="2.6.1.9" evidence="9"/>
<dbReference type="InterPro" id="IPR005861">
    <property type="entry name" value="HisP_aminotrans"/>
</dbReference>
<comment type="subunit">
    <text evidence="3 9">Homodimer.</text>
</comment>
<dbReference type="UniPathway" id="UPA00031">
    <property type="reaction ID" value="UER00012"/>
</dbReference>
<dbReference type="InterPro" id="IPR004839">
    <property type="entry name" value="Aminotransferase_I/II_large"/>
</dbReference>
<dbReference type="PROSITE" id="PS00599">
    <property type="entry name" value="AA_TRANSFER_CLASS_2"/>
    <property type="match status" value="1"/>
</dbReference>
<keyword evidence="9" id="KW-0028">Amino-acid biosynthesis</keyword>
<evidence type="ECO:0000256" key="2">
    <source>
        <dbReference type="ARBA" id="ARBA00005011"/>
    </source>
</evidence>
<dbReference type="Pfam" id="PF00155">
    <property type="entry name" value="Aminotran_1_2"/>
    <property type="match status" value="1"/>
</dbReference>
<dbReference type="GO" id="GO:0030170">
    <property type="term" value="F:pyridoxal phosphate binding"/>
    <property type="evidence" value="ECO:0007669"/>
    <property type="project" value="InterPro"/>
</dbReference>
<dbReference type="InterPro" id="IPR015424">
    <property type="entry name" value="PyrdxlP-dep_Trfase"/>
</dbReference>
<comment type="similarity">
    <text evidence="9">Belongs to the class-II pyridoxal-phosphate-dependent aminotransferase family. Histidinol-phosphate aminotransferase subfamily.</text>
</comment>
<dbReference type="EMBL" id="JXTH01000048">
    <property type="protein sequence ID" value="KIQ93722.1"/>
    <property type="molecule type" value="Genomic_DNA"/>
</dbReference>
<evidence type="ECO:0000256" key="9">
    <source>
        <dbReference type="HAMAP-Rule" id="MF_01023"/>
    </source>
</evidence>
<name>A0A0D0RPQ9_9BACL</name>
<gene>
    <name evidence="9" type="primary">hisC</name>
    <name evidence="11" type="ORF">LH47_02190</name>
</gene>
<dbReference type="Gene3D" id="3.90.1150.10">
    <property type="entry name" value="Aspartate Aminotransferase, domain 1"/>
    <property type="match status" value="1"/>
</dbReference>
<reference evidence="11 12" key="1">
    <citation type="submission" date="2015-01" db="EMBL/GenBank/DDBJ databases">
        <title>Draft genome of Anoxybacillus thermarum strain AF/04.</title>
        <authorList>
            <person name="Poli A."/>
            <person name="Nicolaus B."/>
            <person name="Chan K.-G."/>
            <person name="Kahar U.M."/>
            <person name="Yaakob A.S."/>
            <person name="Chan C.S."/>
            <person name="Goh K.M."/>
        </authorList>
    </citation>
    <scope>NUCLEOTIDE SEQUENCE [LARGE SCALE GENOMIC DNA]</scope>
    <source>
        <strain evidence="11 12">AF/04</strain>
    </source>
</reference>
<dbReference type="Gene3D" id="3.40.640.10">
    <property type="entry name" value="Type I PLP-dependent aspartate aminotransferase-like (Major domain)"/>
    <property type="match status" value="1"/>
</dbReference>
<evidence type="ECO:0000256" key="5">
    <source>
        <dbReference type="ARBA" id="ARBA00022679"/>
    </source>
</evidence>
<sequence length="371" mass="41926">MKVKQQLKQLKPYQPGKPIEEVKREYQLETVIKLASNENPYGCSSLVQQAITAELAHLALYPDGYSRALREALAKHVGVNEKQLIFGNGSDEVVQIICRAFLQKGTNTVMATPTFPQYRHNAIIEGAEVREIPLRDGHHHLEGMLEAIDDDTRVVWICSPNNPTGTYVNDASLRAFLEKVPKHVLVVVDEAYYEYVQANDYPNTVSLLQQYENIMVLRTFSKAYGLAALRIGYGIGHEHMLQAMEPAREPFNTSRLAQVAALAALNDQTFIQQCVQKNKQGLNQFYSFCDQYGLRYYKSEGNFILIDFGFSGDEVFTYLLQRGIIVRSGCALGFPTAVRITVGSAEQNETIIRALTNMLKERREKLCEETF</sequence>
<dbReference type="PANTHER" id="PTHR43643:SF3">
    <property type="entry name" value="HISTIDINOL-PHOSPHATE AMINOTRANSFERASE"/>
    <property type="match status" value="1"/>
</dbReference>
<protein>
    <recommendedName>
        <fullName evidence="9">Histidinol-phosphate aminotransferase</fullName>
        <ecNumber evidence="9">2.6.1.9</ecNumber>
    </recommendedName>
    <alternativeName>
        <fullName evidence="9">Imidazole acetol-phosphate transaminase</fullName>
    </alternativeName>
</protein>
<comment type="catalytic activity">
    <reaction evidence="8 9">
        <text>L-histidinol phosphate + 2-oxoglutarate = 3-(imidazol-4-yl)-2-oxopropyl phosphate + L-glutamate</text>
        <dbReference type="Rhea" id="RHEA:23744"/>
        <dbReference type="ChEBI" id="CHEBI:16810"/>
        <dbReference type="ChEBI" id="CHEBI:29985"/>
        <dbReference type="ChEBI" id="CHEBI:57766"/>
        <dbReference type="ChEBI" id="CHEBI:57980"/>
        <dbReference type="EC" id="2.6.1.9"/>
    </reaction>
</comment>
<evidence type="ECO:0000256" key="7">
    <source>
        <dbReference type="ARBA" id="ARBA00023102"/>
    </source>
</evidence>
<proteinExistence type="inferred from homology"/>
<dbReference type="AlphaFoldDB" id="A0A0D0RPQ9"/>
<evidence type="ECO:0000259" key="10">
    <source>
        <dbReference type="Pfam" id="PF00155"/>
    </source>
</evidence>